<sequence length="228" mass="24070">MLKIHSWALALALAVPSFGLAGEIVVQGQGSVEQAPDMATITLGSQFAAKQADDALDQVSEATATVLATLAELGVEAKDVQTSGLYLNPVWDDSYNRHGGRNIRGYSAGNTVHIRVRDLDKLGGLLDQVVEDGANTFNGLSFGLQDSTDAKNEARRRAVADARAKAELYAEAAGVSLGKIIELTDGVTSSPQPMFMERSAMVMSDAVPIAEGEVSTSSRVTITFEIAE</sequence>
<dbReference type="EMBL" id="CP060010">
    <property type="protein sequence ID" value="QTN36198.1"/>
    <property type="molecule type" value="Genomic_DNA"/>
</dbReference>
<name>A0A975EQ92_9RHOB</name>
<keyword evidence="1" id="KW-0732">Signal</keyword>
<dbReference type="PANTHER" id="PTHR34387:SF1">
    <property type="entry name" value="PERIPLASMIC IMMUNOGENIC PROTEIN"/>
    <property type="match status" value="1"/>
</dbReference>
<dbReference type="AlphaFoldDB" id="A0A975EQ92"/>
<dbReference type="Gene3D" id="3.30.110.170">
    <property type="entry name" value="Protein of unknown function (DUF541), domain 1"/>
    <property type="match status" value="1"/>
</dbReference>
<dbReference type="Proteomes" id="UP000665026">
    <property type="component" value="Chromosome"/>
</dbReference>
<dbReference type="GO" id="GO:0006974">
    <property type="term" value="P:DNA damage response"/>
    <property type="evidence" value="ECO:0007669"/>
    <property type="project" value="TreeGrafter"/>
</dbReference>
<dbReference type="Gene3D" id="3.30.70.2970">
    <property type="entry name" value="Protein of unknown function (DUF541), domain 2"/>
    <property type="match status" value="1"/>
</dbReference>
<evidence type="ECO:0000313" key="3">
    <source>
        <dbReference type="Proteomes" id="UP000665026"/>
    </source>
</evidence>
<proteinExistence type="predicted"/>
<feature type="chain" id="PRO_5037146178" evidence="1">
    <location>
        <begin position="22"/>
        <end position="228"/>
    </location>
</feature>
<protein>
    <submittedName>
        <fullName evidence="2">SIMPL domain-containing protein</fullName>
    </submittedName>
</protein>
<dbReference type="KEGG" id="cact:HZ995_01340"/>
<dbReference type="RefSeq" id="WP_209356901.1">
    <property type="nucleotide sequence ID" value="NZ_CP060010.1"/>
</dbReference>
<dbReference type="Pfam" id="PF04402">
    <property type="entry name" value="SIMPL"/>
    <property type="match status" value="1"/>
</dbReference>
<gene>
    <name evidence="2" type="ORF">HZ995_01340</name>
</gene>
<dbReference type="InterPro" id="IPR007497">
    <property type="entry name" value="SIMPL/DUF541"/>
</dbReference>
<evidence type="ECO:0000256" key="1">
    <source>
        <dbReference type="SAM" id="SignalP"/>
    </source>
</evidence>
<evidence type="ECO:0000313" key="2">
    <source>
        <dbReference type="EMBL" id="QTN36198.1"/>
    </source>
</evidence>
<accession>A0A975EQ92</accession>
<dbReference type="PANTHER" id="PTHR34387">
    <property type="entry name" value="SLR1258 PROTEIN"/>
    <property type="match status" value="1"/>
</dbReference>
<feature type="signal peptide" evidence="1">
    <location>
        <begin position="1"/>
        <end position="21"/>
    </location>
</feature>
<reference evidence="2" key="1">
    <citation type="submission" date="2020-07" db="EMBL/GenBank/DDBJ databases">
        <title>Genome sequences of bacteria associated with the marine, planktonic diatom Thalassiosira profunda strain ECT2AJA-044.</title>
        <authorList>
            <person name="Gargas C.B."/>
            <person name="Roberts W.R."/>
            <person name="Alverson A.J."/>
        </authorList>
    </citation>
    <scope>NUCLEOTIDE SEQUENCE</scope>
    <source>
        <strain evidence="2">ECT2AJA-044</strain>
    </source>
</reference>
<dbReference type="InterPro" id="IPR052022">
    <property type="entry name" value="26kDa_periplasmic_antigen"/>
</dbReference>
<organism evidence="2 3">
    <name type="scientific">Cognatishimia activa</name>
    <dbReference type="NCBI Taxonomy" id="1715691"/>
    <lineage>
        <taxon>Bacteria</taxon>
        <taxon>Pseudomonadati</taxon>
        <taxon>Pseudomonadota</taxon>
        <taxon>Alphaproteobacteria</taxon>
        <taxon>Rhodobacterales</taxon>
        <taxon>Paracoccaceae</taxon>
        <taxon>Cognatishimia</taxon>
    </lineage>
</organism>